<reference evidence="1" key="1">
    <citation type="submission" date="2024-03" db="EMBL/GenBank/DDBJ databases">
        <title>Epithelial relay of microbial signals coordinates intestinal macrophage supported barrier repair.</title>
        <authorList>
            <person name="Tsai M.T."/>
        </authorList>
    </citation>
    <scope>NUCLEOTIDE SEQUENCE</scope>
    <source>
        <strain evidence="1">MS 21-1</strain>
    </source>
</reference>
<protein>
    <submittedName>
        <fullName evidence="1">Uncharacterized protein</fullName>
    </submittedName>
</protein>
<dbReference type="AlphaFoldDB" id="A0AAX4LJF0"/>
<evidence type="ECO:0000313" key="1">
    <source>
        <dbReference type="EMBL" id="WWX74122.1"/>
    </source>
</evidence>
<proteinExistence type="predicted"/>
<dbReference type="Proteomes" id="UP001383096">
    <property type="component" value="Chromosome"/>
</dbReference>
<dbReference type="EMBL" id="CP146670">
    <property type="protein sequence ID" value="WWX74122.1"/>
    <property type="molecule type" value="Genomic_DNA"/>
</dbReference>
<gene>
    <name evidence="1" type="ORF">V9Z47_00985</name>
</gene>
<sequence length="23" mass="2705">MRNAVRKAGITSRRRRLLFQFAG</sequence>
<name>A0AAX4LJF0_ECOLX</name>
<dbReference type="RefSeq" id="WP_212734159.1">
    <property type="nucleotide sequence ID" value="NZ_AP017617.1"/>
</dbReference>
<accession>A0AAX4LJF0</accession>
<evidence type="ECO:0000313" key="2">
    <source>
        <dbReference type="Proteomes" id="UP001383096"/>
    </source>
</evidence>
<organism evidence="1 2">
    <name type="scientific">Escherichia coli</name>
    <dbReference type="NCBI Taxonomy" id="562"/>
    <lineage>
        <taxon>Bacteria</taxon>
        <taxon>Pseudomonadati</taxon>
        <taxon>Pseudomonadota</taxon>
        <taxon>Gammaproteobacteria</taxon>
        <taxon>Enterobacterales</taxon>
        <taxon>Enterobacteriaceae</taxon>
        <taxon>Escherichia</taxon>
    </lineage>
</organism>